<dbReference type="Gene3D" id="3.40.50.1820">
    <property type="entry name" value="alpha/beta hydrolase"/>
    <property type="match status" value="1"/>
</dbReference>
<proteinExistence type="predicted"/>
<dbReference type="EMBL" id="JAUSVU010000004">
    <property type="protein sequence ID" value="MDQ0532784.1"/>
    <property type="molecule type" value="Genomic_DNA"/>
</dbReference>
<feature type="region of interest" description="Disordered" evidence="1">
    <location>
        <begin position="1"/>
        <end position="33"/>
    </location>
</feature>
<reference evidence="2 3" key="1">
    <citation type="submission" date="2023-07" db="EMBL/GenBank/DDBJ databases">
        <title>Genomic Encyclopedia of Type Strains, Phase IV (KMG-IV): sequencing the most valuable type-strain genomes for metagenomic binning, comparative biology and taxonomic classification.</title>
        <authorList>
            <person name="Goeker M."/>
        </authorList>
    </citation>
    <scope>NUCLEOTIDE SEQUENCE [LARGE SCALE GENOMIC DNA]</scope>
    <source>
        <strain evidence="2 3">DSM 19922</strain>
    </source>
</reference>
<evidence type="ECO:0000313" key="2">
    <source>
        <dbReference type="EMBL" id="MDQ0532784.1"/>
    </source>
</evidence>
<dbReference type="Proteomes" id="UP001244552">
    <property type="component" value="Unassembled WGS sequence"/>
</dbReference>
<dbReference type="InterPro" id="IPR029058">
    <property type="entry name" value="AB_hydrolase_fold"/>
</dbReference>
<gene>
    <name evidence="2" type="ORF">QO018_001631</name>
</gene>
<organism evidence="2 3">
    <name type="scientific">Azospirillum picis</name>
    <dbReference type="NCBI Taxonomy" id="488438"/>
    <lineage>
        <taxon>Bacteria</taxon>
        <taxon>Pseudomonadati</taxon>
        <taxon>Pseudomonadota</taxon>
        <taxon>Alphaproteobacteria</taxon>
        <taxon>Rhodospirillales</taxon>
        <taxon>Azospirillaceae</taxon>
        <taxon>Azospirillum</taxon>
    </lineage>
</organism>
<accession>A0ABU0MHQ3</accession>
<protein>
    <submittedName>
        <fullName evidence="2">Pimeloyl-ACP methyl ester carboxylesterase</fullName>
    </submittedName>
</protein>
<comment type="caution">
    <text evidence="2">The sequence shown here is derived from an EMBL/GenBank/DDBJ whole genome shotgun (WGS) entry which is preliminary data.</text>
</comment>
<evidence type="ECO:0000313" key="3">
    <source>
        <dbReference type="Proteomes" id="UP001244552"/>
    </source>
</evidence>
<name>A0ABU0MHQ3_9PROT</name>
<feature type="compositionally biased region" description="Low complexity" evidence="1">
    <location>
        <begin position="11"/>
        <end position="24"/>
    </location>
</feature>
<sequence>MSEPSSFLAVTITPEPAETEPTGGELPGPMPPPAASTESTAIMVMLMRPPTDPSADRLDVLAHRLAFARRLSGSRYPFDDAHHRLLILEETRRGHDSAGPRLQIAAMAVAGDRRARLVTITAPTFVVHGMEDPLFPPAFGRDTGPSILQAALMMLDGVGHEVPPALDRTIAAAIGRTNRRASYG</sequence>
<keyword evidence="3" id="KW-1185">Reference proteome</keyword>
<dbReference type="SUPFAM" id="SSF53474">
    <property type="entry name" value="alpha/beta-Hydrolases"/>
    <property type="match status" value="1"/>
</dbReference>
<dbReference type="RefSeq" id="WP_209980488.1">
    <property type="nucleotide sequence ID" value="NZ_JAGINO010000004.1"/>
</dbReference>
<evidence type="ECO:0000256" key="1">
    <source>
        <dbReference type="SAM" id="MobiDB-lite"/>
    </source>
</evidence>